<proteinExistence type="predicted"/>
<evidence type="ECO:0008006" key="3">
    <source>
        <dbReference type="Google" id="ProtNLM"/>
    </source>
</evidence>
<accession>A0A087CUX7</accession>
<dbReference type="OrthoDB" id="1998712at2"/>
<dbReference type="AlphaFoldDB" id="A0A087CUX7"/>
<dbReference type="eggNOG" id="ENOG50320NU">
    <property type="taxonomic scope" value="Bacteria"/>
</dbReference>
<dbReference type="RefSeq" id="WP_044088294.1">
    <property type="nucleotide sequence ID" value="NZ_JDUW01000001.1"/>
</dbReference>
<gene>
    <name evidence="1" type="ORF">BREU_0095</name>
</gene>
<evidence type="ECO:0000313" key="1">
    <source>
        <dbReference type="EMBL" id="KFI87077.1"/>
    </source>
</evidence>
<dbReference type="EMBL" id="JGZK01000003">
    <property type="protein sequence ID" value="KFI87077.1"/>
    <property type="molecule type" value="Genomic_DNA"/>
</dbReference>
<dbReference type="InterPro" id="IPR025530">
    <property type="entry name" value="DUF4417"/>
</dbReference>
<reference evidence="1 2" key="1">
    <citation type="submission" date="2014-03" db="EMBL/GenBank/DDBJ databases">
        <title>Genomics of Bifidobacteria.</title>
        <authorList>
            <person name="Ventura M."/>
            <person name="Milani C."/>
            <person name="Lugli G.A."/>
        </authorList>
    </citation>
    <scope>NUCLEOTIDE SEQUENCE [LARGE SCALE GENOMIC DNA]</scope>
    <source>
        <strain evidence="1 2">DSM 23975</strain>
    </source>
</reference>
<evidence type="ECO:0000313" key="2">
    <source>
        <dbReference type="Proteomes" id="UP000028984"/>
    </source>
</evidence>
<dbReference type="Pfam" id="PF14386">
    <property type="entry name" value="DUF4417"/>
    <property type="match status" value="1"/>
</dbReference>
<keyword evidence="2" id="KW-1185">Reference proteome</keyword>
<sequence length="221" mass="25277">MISALTDILALIDEYSRYLEEHGVRCDDQGFPLMQPEWYLNEWPDLVVTYRERGSQLVSDPAHTVLCFYCSDDRIYPRLEQVLEELDEYRPFMGVIGSDVTVTADMDIEWQRLIILLNQLFDAVLAVNGIKLVQNLRIGLPSTLVCLLNVTEGVMAASGTLGCEPTAEGDFSYAVKVHTLMPSKVILYGRRDPVMESQLDAARIPYRHYDDVHTLYRRRLT</sequence>
<dbReference type="STRING" id="1437610.BREU_0095"/>
<name>A0A087CUX7_9BIFI</name>
<protein>
    <recommendedName>
        <fullName evidence="3">DUF4417 domain-containing protein</fullName>
    </recommendedName>
</protein>
<organism evidence="1 2">
    <name type="scientific">Bifidobacterium reuteri DSM 23975</name>
    <dbReference type="NCBI Taxonomy" id="1437610"/>
    <lineage>
        <taxon>Bacteria</taxon>
        <taxon>Bacillati</taxon>
        <taxon>Actinomycetota</taxon>
        <taxon>Actinomycetes</taxon>
        <taxon>Bifidobacteriales</taxon>
        <taxon>Bifidobacteriaceae</taxon>
        <taxon>Bifidobacterium</taxon>
    </lineage>
</organism>
<dbReference type="Proteomes" id="UP000028984">
    <property type="component" value="Unassembled WGS sequence"/>
</dbReference>
<comment type="caution">
    <text evidence="1">The sequence shown here is derived from an EMBL/GenBank/DDBJ whole genome shotgun (WGS) entry which is preliminary data.</text>
</comment>